<dbReference type="RefSeq" id="XP_020047957.1">
    <property type="nucleotide sequence ID" value="XM_020189202.1"/>
</dbReference>
<evidence type="ECO:0000313" key="2">
    <source>
        <dbReference type="Proteomes" id="UP000095038"/>
    </source>
</evidence>
<accession>A0A1D2VJA7</accession>
<sequence length="116" mass="13229">MINGRYASRLCEKVLHKESSHKSKSMIRGGEWWIELLKAISRADQEKAPKSQSEHCVGLTHYCYCFPWSCALLEASLSAASLLLICCHFSQALQAMLFIRHLLDAPLKTDHSIFRH</sequence>
<dbReference type="AlphaFoldDB" id="A0A1D2VJA7"/>
<dbReference type="InParanoid" id="A0A1D2VJA7"/>
<reference evidence="2" key="1">
    <citation type="submission" date="2016-05" db="EMBL/GenBank/DDBJ databases">
        <title>Comparative genomics of biotechnologically important yeasts.</title>
        <authorList>
            <consortium name="DOE Joint Genome Institute"/>
            <person name="Riley R."/>
            <person name="Haridas S."/>
            <person name="Wolfe K.H."/>
            <person name="Lopes M.R."/>
            <person name="Hittinger C.T."/>
            <person name="Goker M."/>
            <person name="Salamov A."/>
            <person name="Wisecaver J."/>
            <person name="Long T.M."/>
            <person name="Aerts A.L."/>
            <person name="Barry K."/>
            <person name="Choi C."/>
            <person name="Clum A."/>
            <person name="Coughlan A.Y."/>
            <person name="Deshpande S."/>
            <person name="Douglass A.P."/>
            <person name="Hanson S.J."/>
            <person name="Klenk H.-P."/>
            <person name="Labutti K."/>
            <person name="Lapidus A."/>
            <person name="Lindquist E."/>
            <person name="Lipzen A."/>
            <person name="Meier-Kolthoff J.P."/>
            <person name="Ohm R.A."/>
            <person name="Otillar R.P."/>
            <person name="Pangilinan J."/>
            <person name="Peng Y."/>
            <person name="Rokas A."/>
            <person name="Rosa C.A."/>
            <person name="Scheuner C."/>
            <person name="Sibirny A.A."/>
            <person name="Slot J.C."/>
            <person name="Stielow J.B."/>
            <person name="Sun H."/>
            <person name="Kurtzman C.P."/>
            <person name="Blackwell M."/>
            <person name="Grigoriev I.V."/>
            <person name="Jeffries T.W."/>
        </authorList>
    </citation>
    <scope>NUCLEOTIDE SEQUENCE [LARGE SCALE GENOMIC DNA]</scope>
    <source>
        <strain evidence="2">DSM 1968</strain>
    </source>
</reference>
<proteinExistence type="predicted"/>
<name>A0A1D2VJA7_9ASCO</name>
<keyword evidence="2" id="KW-1185">Reference proteome</keyword>
<protein>
    <submittedName>
        <fullName evidence="1">Uncharacterized protein</fullName>
    </submittedName>
</protein>
<gene>
    <name evidence="1" type="ORF">ASCRUDRAFT_143960</name>
</gene>
<organism evidence="1 2">
    <name type="scientific">Ascoidea rubescens DSM 1968</name>
    <dbReference type="NCBI Taxonomy" id="1344418"/>
    <lineage>
        <taxon>Eukaryota</taxon>
        <taxon>Fungi</taxon>
        <taxon>Dikarya</taxon>
        <taxon>Ascomycota</taxon>
        <taxon>Saccharomycotina</taxon>
        <taxon>Saccharomycetes</taxon>
        <taxon>Ascoideaceae</taxon>
        <taxon>Ascoidea</taxon>
    </lineage>
</organism>
<dbReference type="GeneID" id="30962838"/>
<dbReference type="EMBL" id="KV454479">
    <property type="protein sequence ID" value="ODV61650.1"/>
    <property type="molecule type" value="Genomic_DNA"/>
</dbReference>
<evidence type="ECO:0000313" key="1">
    <source>
        <dbReference type="EMBL" id="ODV61650.1"/>
    </source>
</evidence>
<dbReference type="Proteomes" id="UP000095038">
    <property type="component" value="Unassembled WGS sequence"/>
</dbReference>